<name>A0AAV4UED8_9ARAC</name>
<reference evidence="1 2" key="1">
    <citation type="submission" date="2021-06" db="EMBL/GenBank/DDBJ databases">
        <title>Caerostris darwini draft genome.</title>
        <authorList>
            <person name="Kono N."/>
            <person name="Arakawa K."/>
        </authorList>
    </citation>
    <scope>NUCLEOTIDE SEQUENCE [LARGE SCALE GENOMIC DNA]</scope>
</reference>
<gene>
    <name evidence="1" type="ORF">CDAR_250551</name>
</gene>
<keyword evidence="2" id="KW-1185">Reference proteome</keyword>
<evidence type="ECO:0000313" key="1">
    <source>
        <dbReference type="EMBL" id="GIY56122.1"/>
    </source>
</evidence>
<protein>
    <submittedName>
        <fullName evidence="1">Uncharacterized protein</fullName>
    </submittedName>
</protein>
<dbReference type="AlphaFoldDB" id="A0AAV4UED8"/>
<proteinExistence type="predicted"/>
<dbReference type="Proteomes" id="UP001054837">
    <property type="component" value="Unassembled WGS sequence"/>
</dbReference>
<accession>A0AAV4UED8</accession>
<evidence type="ECO:0000313" key="2">
    <source>
        <dbReference type="Proteomes" id="UP001054837"/>
    </source>
</evidence>
<comment type="caution">
    <text evidence="1">The sequence shown here is derived from an EMBL/GenBank/DDBJ whole genome shotgun (WGS) entry which is preliminary data.</text>
</comment>
<dbReference type="EMBL" id="BPLQ01011162">
    <property type="protein sequence ID" value="GIY56122.1"/>
    <property type="molecule type" value="Genomic_DNA"/>
</dbReference>
<organism evidence="1 2">
    <name type="scientific">Caerostris darwini</name>
    <dbReference type="NCBI Taxonomy" id="1538125"/>
    <lineage>
        <taxon>Eukaryota</taxon>
        <taxon>Metazoa</taxon>
        <taxon>Ecdysozoa</taxon>
        <taxon>Arthropoda</taxon>
        <taxon>Chelicerata</taxon>
        <taxon>Arachnida</taxon>
        <taxon>Araneae</taxon>
        <taxon>Araneomorphae</taxon>
        <taxon>Entelegynae</taxon>
        <taxon>Araneoidea</taxon>
        <taxon>Araneidae</taxon>
        <taxon>Caerostris</taxon>
    </lineage>
</organism>
<sequence length="200" mass="23336">MAISSIANPFIWVLNESFRSVTVRVISMEFFLVDLVLDKIFVLFGTLYSARNMLFLILIHFKPIPPRTYSPPPPPNTRKIPKKKPFTETCILPRKAKEKKNEREIFIFKTAEEEDSKKAEQVIRKNLKNFAHHDKCDRYGLKGFRGIIFLGFSTPHPGLSLQEVQTGKEEYKNGPEVFRVFCVMELKRWRSMMTSCGFDR</sequence>